<dbReference type="InterPro" id="IPR041370">
    <property type="entry name" value="Mlase_EEF1AKMT1/ZCCHC4"/>
</dbReference>
<accession>A0A653CWE9</accession>
<protein>
    <recommendedName>
        <fullName evidence="5">Protein-lysine N-methyltransferase CALMAC_LOCUS12317</fullName>
        <ecNumber evidence="5">2.1.1.-</ecNumber>
    </recommendedName>
</protein>
<evidence type="ECO:0000256" key="5">
    <source>
        <dbReference type="HAMAP-Rule" id="MF_03187"/>
    </source>
</evidence>
<dbReference type="Proteomes" id="UP000410492">
    <property type="component" value="Unassembled WGS sequence"/>
</dbReference>
<keyword evidence="3 5" id="KW-0489">Methyltransferase</keyword>
<comment type="similarity">
    <text evidence="5">Belongs to the class I-like SAM-binding methyltransferase superfamily. EFM5 family.</text>
</comment>
<evidence type="ECO:0000256" key="2">
    <source>
        <dbReference type="ARBA" id="ARBA00022490"/>
    </source>
</evidence>
<dbReference type="PANTHER" id="PTHR13200:SF0">
    <property type="entry name" value="EEF1A LYSINE METHYLTRANSFERASE 1"/>
    <property type="match status" value="1"/>
</dbReference>
<keyword evidence="4 5" id="KW-0808">Transferase</keyword>
<dbReference type="InterPro" id="IPR019369">
    <property type="entry name" value="Efm5/EEF1AKMT1"/>
</dbReference>
<evidence type="ECO:0000256" key="4">
    <source>
        <dbReference type="ARBA" id="ARBA00022679"/>
    </source>
</evidence>
<evidence type="ECO:0000256" key="3">
    <source>
        <dbReference type="ARBA" id="ARBA00022603"/>
    </source>
</evidence>
<comment type="subcellular location">
    <subcellularLocation>
        <location evidence="1 5">Cytoplasm</location>
    </subcellularLocation>
</comment>
<dbReference type="GO" id="GO:0003676">
    <property type="term" value="F:nucleic acid binding"/>
    <property type="evidence" value="ECO:0007669"/>
    <property type="project" value="InterPro"/>
</dbReference>
<proteinExistence type="inferred from homology"/>
<name>A0A653CWE9_CALMS</name>
<dbReference type="AlphaFoldDB" id="A0A653CWE9"/>
<dbReference type="GO" id="GO:0016279">
    <property type="term" value="F:protein-lysine N-methyltransferase activity"/>
    <property type="evidence" value="ECO:0007669"/>
    <property type="project" value="UniProtKB-UniRule"/>
</dbReference>
<gene>
    <name evidence="6" type="ORF">CALMAC_LOCUS12317</name>
</gene>
<reference evidence="6 7" key="1">
    <citation type="submission" date="2019-01" db="EMBL/GenBank/DDBJ databases">
        <authorList>
            <person name="Sayadi A."/>
        </authorList>
    </citation>
    <scope>NUCLEOTIDE SEQUENCE [LARGE SCALE GENOMIC DNA]</scope>
</reference>
<dbReference type="GO" id="GO:0005737">
    <property type="term" value="C:cytoplasm"/>
    <property type="evidence" value="ECO:0007669"/>
    <property type="project" value="UniProtKB-SubCell"/>
</dbReference>
<keyword evidence="2 5" id="KW-0963">Cytoplasm</keyword>
<dbReference type="GO" id="GO:0032259">
    <property type="term" value="P:methylation"/>
    <property type="evidence" value="ECO:0007669"/>
    <property type="project" value="UniProtKB-KW"/>
</dbReference>
<evidence type="ECO:0000313" key="6">
    <source>
        <dbReference type="EMBL" id="VEN52039.1"/>
    </source>
</evidence>
<dbReference type="HAMAP" id="MF_03187">
    <property type="entry name" value="Methyltr_EFM5"/>
    <property type="match status" value="1"/>
</dbReference>
<evidence type="ECO:0000256" key="1">
    <source>
        <dbReference type="ARBA" id="ARBA00004496"/>
    </source>
</evidence>
<comment type="function">
    <text evidence="5">S-adenosyl-L-methionine-dependent protein-lysine N-methyltransferase that methylates elongation factor 1-alpha.</text>
</comment>
<dbReference type="EC" id="2.1.1.-" evidence="5"/>
<evidence type="ECO:0000313" key="7">
    <source>
        <dbReference type="Proteomes" id="UP000410492"/>
    </source>
</evidence>
<sequence>MENADEVDDDVPQLSAETFAALQEFYLEQENRNKQLEIAVPTEGGDGDVTIDENWQLSQFWYDNDTIEFLVNVALKSVGPEARIALISCPTLYKKMRQKAGEKCEITLFEYDKRFAVYGDDFMFYDYNSPLSIPREKSGYYDLVIADPPFLSEECLTKTAVSIRFLTKGKIILCTGATMADLAKRLLDLEKTTFEPKHKNNLANEFWCYSNFEFSACS</sequence>
<organism evidence="6 7">
    <name type="scientific">Callosobruchus maculatus</name>
    <name type="common">Southern cowpea weevil</name>
    <name type="synonym">Pulse bruchid</name>
    <dbReference type="NCBI Taxonomy" id="64391"/>
    <lineage>
        <taxon>Eukaryota</taxon>
        <taxon>Metazoa</taxon>
        <taxon>Ecdysozoa</taxon>
        <taxon>Arthropoda</taxon>
        <taxon>Hexapoda</taxon>
        <taxon>Insecta</taxon>
        <taxon>Pterygota</taxon>
        <taxon>Neoptera</taxon>
        <taxon>Endopterygota</taxon>
        <taxon>Coleoptera</taxon>
        <taxon>Polyphaga</taxon>
        <taxon>Cucujiformia</taxon>
        <taxon>Chrysomeloidea</taxon>
        <taxon>Chrysomelidae</taxon>
        <taxon>Bruchinae</taxon>
        <taxon>Bruchini</taxon>
        <taxon>Callosobruchus</taxon>
    </lineage>
</organism>
<dbReference type="Pfam" id="PF10237">
    <property type="entry name" value="N6-adenineMlase"/>
    <property type="match status" value="1"/>
</dbReference>
<keyword evidence="7" id="KW-1185">Reference proteome</keyword>
<dbReference type="EMBL" id="CAACVG010009096">
    <property type="protein sequence ID" value="VEN52039.1"/>
    <property type="molecule type" value="Genomic_DNA"/>
</dbReference>
<dbReference type="PROSITE" id="PS00092">
    <property type="entry name" value="N6_MTASE"/>
    <property type="match status" value="1"/>
</dbReference>
<dbReference type="InterPro" id="IPR002052">
    <property type="entry name" value="DNA_methylase_N6_adenine_CS"/>
</dbReference>
<dbReference type="PANTHER" id="PTHR13200">
    <property type="entry name" value="EEF1A LYSINE METHYLTRANSFERASE 1"/>
    <property type="match status" value="1"/>
</dbReference>
<dbReference type="OrthoDB" id="206354at2759"/>